<dbReference type="RefSeq" id="WP_243280866.1">
    <property type="nucleotide sequence ID" value="NZ_JAOQJM010000019.1"/>
</dbReference>
<protein>
    <recommendedName>
        <fullName evidence="5">ABC transmembrane type-1 domain-containing protein</fullName>
    </recommendedName>
</protein>
<dbReference type="InterPro" id="IPR036640">
    <property type="entry name" value="ABC1_TM_sf"/>
</dbReference>
<evidence type="ECO:0000259" key="5">
    <source>
        <dbReference type="PROSITE" id="PS50929"/>
    </source>
</evidence>
<sequence>MILRFFFDYMRSRFQESISYELVAKDRLAIGDALKRVSLGYFQKNSTGTILNSITTGLNLLENMGIRMIDNFVGGYLNFLVDYPG</sequence>
<proteinExistence type="predicted"/>
<evidence type="ECO:0000256" key="3">
    <source>
        <dbReference type="ARBA" id="ARBA00022989"/>
    </source>
</evidence>
<feature type="domain" description="ABC transmembrane type-1" evidence="5">
    <location>
        <begin position="1"/>
        <end position="64"/>
    </location>
</feature>
<dbReference type="Proteomes" id="UP001470752">
    <property type="component" value="Unassembled WGS sequence"/>
</dbReference>
<keyword evidence="4" id="KW-0472">Membrane</keyword>
<evidence type="ECO:0000256" key="2">
    <source>
        <dbReference type="ARBA" id="ARBA00022692"/>
    </source>
</evidence>
<evidence type="ECO:0000313" key="7">
    <source>
        <dbReference type="Proteomes" id="UP001470752"/>
    </source>
</evidence>
<dbReference type="EMBL" id="JBBNFW010000070">
    <property type="protein sequence ID" value="MEQ2411656.1"/>
    <property type="molecule type" value="Genomic_DNA"/>
</dbReference>
<gene>
    <name evidence="6" type="ORF">AAAX94_01135</name>
</gene>
<name>A0ABV1CJ25_9FIRM</name>
<evidence type="ECO:0000256" key="1">
    <source>
        <dbReference type="ARBA" id="ARBA00004651"/>
    </source>
</evidence>
<organism evidence="6 7">
    <name type="scientific">Blautia acetigignens</name>
    <dbReference type="NCBI Taxonomy" id="2981783"/>
    <lineage>
        <taxon>Bacteria</taxon>
        <taxon>Bacillati</taxon>
        <taxon>Bacillota</taxon>
        <taxon>Clostridia</taxon>
        <taxon>Lachnospirales</taxon>
        <taxon>Lachnospiraceae</taxon>
        <taxon>Blautia</taxon>
    </lineage>
</organism>
<dbReference type="PROSITE" id="PS50929">
    <property type="entry name" value="ABC_TM1F"/>
    <property type="match status" value="1"/>
</dbReference>
<reference evidence="6 7" key="1">
    <citation type="submission" date="2024-04" db="EMBL/GenBank/DDBJ databases">
        <title>Human intestinal bacterial collection.</title>
        <authorList>
            <person name="Pauvert C."/>
            <person name="Hitch T.C.A."/>
            <person name="Clavel T."/>
        </authorList>
    </citation>
    <scope>NUCLEOTIDE SEQUENCE [LARGE SCALE GENOMIC DNA]</scope>
    <source>
        <strain evidence="6 7">CLA-AA-H161</strain>
    </source>
</reference>
<comment type="subcellular location">
    <subcellularLocation>
        <location evidence="1">Cell membrane</location>
        <topology evidence="1">Multi-pass membrane protein</topology>
    </subcellularLocation>
</comment>
<keyword evidence="2" id="KW-0812">Transmembrane</keyword>
<dbReference type="InterPro" id="IPR011527">
    <property type="entry name" value="ABC1_TM_dom"/>
</dbReference>
<keyword evidence="7" id="KW-1185">Reference proteome</keyword>
<evidence type="ECO:0000313" key="6">
    <source>
        <dbReference type="EMBL" id="MEQ2411656.1"/>
    </source>
</evidence>
<dbReference type="SUPFAM" id="SSF90123">
    <property type="entry name" value="ABC transporter transmembrane region"/>
    <property type="match status" value="1"/>
</dbReference>
<dbReference type="Gene3D" id="1.20.1560.10">
    <property type="entry name" value="ABC transporter type 1, transmembrane domain"/>
    <property type="match status" value="1"/>
</dbReference>
<accession>A0ABV1CJ25</accession>
<keyword evidence="3" id="KW-1133">Transmembrane helix</keyword>
<comment type="caution">
    <text evidence="6">The sequence shown here is derived from an EMBL/GenBank/DDBJ whole genome shotgun (WGS) entry which is preliminary data.</text>
</comment>
<evidence type="ECO:0000256" key="4">
    <source>
        <dbReference type="ARBA" id="ARBA00023136"/>
    </source>
</evidence>